<evidence type="ECO:0000313" key="3">
    <source>
        <dbReference type="Proteomes" id="UP001227101"/>
    </source>
</evidence>
<evidence type="ECO:0000256" key="1">
    <source>
        <dbReference type="SAM" id="MobiDB-lite"/>
    </source>
</evidence>
<reference evidence="2 3" key="1">
    <citation type="submission" date="2023-06" db="EMBL/GenBank/DDBJ databases">
        <authorList>
            <person name="Oyuntsetseg B."/>
            <person name="Kim S.B."/>
        </authorList>
    </citation>
    <scope>NUCLEOTIDE SEQUENCE [LARGE SCALE GENOMIC DNA]</scope>
    <source>
        <strain evidence="2 3">2-2</strain>
    </source>
</reference>
<protein>
    <submittedName>
        <fullName evidence="2">Phospholipase</fullName>
    </submittedName>
</protein>
<name>A0ABY8XCQ2_9PSEU</name>
<keyword evidence="3" id="KW-1185">Reference proteome</keyword>
<sequence>MTCATRSPKLIRHSSIDRQGSNDAHDTAEPGGHRGGGRDCRRGRPPGAGTAAAVDIPTVTDQYLFHTTLSGFESIRNQAPYSGQLDWSSDGCSWSPDTPFGWQFLPGCHRHDFGYRNYKKQGRFTEANRLKIDDNLYTDLKSVCGSNVACKGAAWTYYEAVRKFGG</sequence>
<feature type="region of interest" description="Disordered" evidence="1">
    <location>
        <begin position="1"/>
        <end position="52"/>
    </location>
</feature>
<proteinExistence type="predicted"/>
<dbReference type="InterPro" id="IPR036444">
    <property type="entry name" value="PLipase_A2_dom_sf"/>
</dbReference>
<evidence type="ECO:0000313" key="2">
    <source>
        <dbReference type="EMBL" id="WIV53348.1"/>
    </source>
</evidence>
<organism evidence="2 3">
    <name type="scientific">Amycolatopsis nalaikhensis</name>
    <dbReference type="NCBI Taxonomy" id="715472"/>
    <lineage>
        <taxon>Bacteria</taxon>
        <taxon>Bacillati</taxon>
        <taxon>Actinomycetota</taxon>
        <taxon>Actinomycetes</taxon>
        <taxon>Pseudonocardiales</taxon>
        <taxon>Pseudonocardiaceae</taxon>
        <taxon>Amycolatopsis</taxon>
    </lineage>
</organism>
<feature type="compositionally biased region" description="Basic and acidic residues" evidence="1">
    <location>
        <begin position="23"/>
        <end position="42"/>
    </location>
</feature>
<dbReference type="SUPFAM" id="SSF48619">
    <property type="entry name" value="Phospholipase A2, PLA2"/>
    <property type="match status" value="1"/>
</dbReference>
<dbReference type="InterPro" id="IPR015141">
    <property type="entry name" value="PLipase_A2_prok/fun"/>
</dbReference>
<dbReference type="EMBL" id="CP127173">
    <property type="protein sequence ID" value="WIV53348.1"/>
    <property type="molecule type" value="Genomic_DNA"/>
</dbReference>
<dbReference type="Proteomes" id="UP001227101">
    <property type="component" value="Chromosome"/>
</dbReference>
<accession>A0ABY8XCQ2</accession>
<dbReference type="Pfam" id="PF09056">
    <property type="entry name" value="Phospholip_A2_3"/>
    <property type="match status" value="1"/>
</dbReference>
<gene>
    <name evidence="2" type="ORF">QP939_31130</name>
</gene>
<dbReference type="RefSeq" id="WP_285449748.1">
    <property type="nucleotide sequence ID" value="NZ_CP127173.1"/>
</dbReference>
<dbReference type="Gene3D" id="1.20.90.10">
    <property type="entry name" value="Phospholipase A2 domain"/>
    <property type="match status" value="1"/>
</dbReference>